<dbReference type="EMBL" id="QUQM01000004">
    <property type="protein sequence ID" value="KAA8647245.1"/>
    <property type="molecule type" value="Genomic_DNA"/>
</dbReference>
<gene>
    <name evidence="2" type="ORF">ATNIH1004_005935</name>
    <name evidence="3" type="ORF">EYZ11_004744</name>
</gene>
<organism evidence="3 4">
    <name type="scientific">Aspergillus tanneri</name>
    <dbReference type="NCBI Taxonomy" id="1220188"/>
    <lineage>
        <taxon>Eukaryota</taxon>
        <taxon>Fungi</taxon>
        <taxon>Dikarya</taxon>
        <taxon>Ascomycota</taxon>
        <taxon>Pezizomycotina</taxon>
        <taxon>Eurotiomycetes</taxon>
        <taxon>Eurotiomycetidae</taxon>
        <taxon>Eurotiales</taxon>
        <taxon>Aspergillaceae</taxon>
        <taxon>Aspergillus</taxon>
        <taxon>Aspergillus subgen. Circumdati</taxon>
    </lineage>
</organism>
<proteinExistence type="predicted"/>
<protein>
    <submittedName>
        <fullName evidence="3">Uncharacterized protein</fullName>
    </submittedName>
</protein>
<dbReference type="Proteomes" id="UP000324241">
    <property type="component" value="Unassembled WGS sequence"/>
</dbReference>
<evidence type="ECO:0000313" key="5">
    <source>
        <dbReference type="Proteomes" id="UP000324241"/>
    </source>
</evidence>
<feature type="compositionally biased region" description="Polar residues" evidence="1">
    <location>
        <begin position="49"/>
        <end position="59"/>
    </location>
</feature>
<dbReference type="VEuPathDB" id="FungiDB:EYZ11_004744"/>
<dbReference type="EMBL" id="SOSA01000142">
    <property type="protein sequence ID" value="THC95791.1"/>
    <property type="molecule type" value="Genomic_DNA"/>
</dbReference>
<feature type="compositionally biased region" description="Low complexity" evidence="1">
    <location>
        <begin position="22"/>
        <end position="38"/>
    </location>
</feature>
<accession>A0A4S3JQM1</accession>
<feature type="compositionally biased region" description="Polar residues" evidence="1">
    <location>
        <begin position="95"/>
        <end position="112"/>
    </location>
</feature>
<dbReference type="Proteomes" id="UP000308092">
    <property type="component" value="Unassembled WGS sequence"/>
</dbReference>
<evidence type="ECO:0000313" key="2">
    <source>
        <dbReference type="EMBL" id="KAA8647245.1"/>
    </source>
</evidence>
<dbReference type="AlphaFoldDB" id="A0A4S3JQM1"/>
<dbReference type="GeneID" id="54328637"/>
<keyword evidence="4" id="KW-1185">Reference proteome</keyword>
<sequence length="112" mass="11848">MSQIYHKVRDAVTKDSSKNRTDNSSNTGNGSNKSTNVGDYGSQRGAGNGTSNIEGYSSQGFGGYAPGGSSYNTRFGAAQHTEGSQGHNGKRRSSGTESYFSHTISGTQRDQR</sequence>
<comment type="caution">
    <text evidence="3">The sequence shown here is derived from an EMBL/GenBank/DDBJ whole genome shotgun (WGS) entry which is preliminary data.</text>
</comment>
<reference evidence="2 5" key="2">
    <citation type="submission" date="2019-08" db="EMBL/GenBank/DDBJ databases">
        <title>The genome sequence of a newly discovered highly antifungal drug resistant Aspergillus species, Aspergillus tanneri NIH 1004.</title>
        <authorList>
            <person name="Mounaud S."/>
            <person name="Singh I."/>
            <person name="Joardar V."/>
            <person name="Pakala S."/>
            <person name="Pakala S."/>
            <person name="Venepally P."/>
            <person name="Chung J.K."/>
            <person name="Losada L."/>
            <person name="Nierman W.C."/>
        </authorList>
    </citation>
    <scope>NUCLEOTIDE SEQUENCE [LARGE SCALE GENOMIC DNA]</scope>
    <source>
        <strain evidence="2 5">NIH1004</strain>
    </source>
</reference>
<evidence type="ECO:0000313" key="3">
    <source>
        <dbReference type="EMBL" id="THC95791.1"/>
    </source>
</evidence>
<reference evidence="3 4" key="1">
    <citation type="submission" date="2019-03" db="EMBL/GenBank/DDBJ databases">
        <title>The genome sequence of a newly discovered highly antifungal drug resistant Aspergillus species, Aspergillus tanneri NIH 1004.</title>
        <authorList>
            <person name="Mounaud S."/>
            <person name="Singh I."/>
            <person name="Joardar V."/>
            <person name="Pakala S."/>
            <person name="Pakala S."/>
            <person name="Venepally P."/>
            <person name="Hoover J."/>
            <person name="Nierman W."/>
            <person name="Chung J."/>
            <person name="Losada L."/>
        </authorList>
    </citation>
    <scope>NUCLEOTIDE SEQUENCE [LARGE SCALE GENOMIC DNA]</scope>
    <source>
        <strain evidence="3 4">NIH1004</strain>
    </source>
</reference>
<feature type="compositionally biased region" description="Basic and acidic residues" evidence="1">
    <location>
        <begin position="7"/>
        <end position="21"/>
    </location>
</feature>
<evidence type="ECO:0000313" key="4">
    <source>
        <dbReference type="Proteomes" id="UP000308092"/>
    </source>
</evidence>
<dbReference type="RefSeq" id="XP_033426606.1">
    <property type="nucleotide sequence ID" value="XM_033570574.1"/>
</dbReference>
<name>A0A4S3JQM1_9EURO</name>
<evidence type="ECO:0000256" key="1">
    <source>
        <dbReference type="SAM" id="MobiDB-lite"/>
    </source>
</evidence>
<feature type="region of interest" description="Disordered" evidence="1">
    <location>
        <begin position="1"/>
        <end position="112"/>
    </location>
</feature>